<dbReference type="GO" id="GO:0004315">
    <property type="term" value="F:3-oxoacyl-[acyl-carrier-protein] synthase activity"/>
    <property type="evidence" value="ECO:0007669"/>
    <property type="project" value="InterPro"/>
</dbReference>
<gene>
    <name evidence="2" type="ORF">METZ01_LOCUS426780</name>
</gene>
<dbReference type="NCBIfam" id="NF006829">
    <property type="entry name" value="PRK09352.1"/>
    <property type="match status" value="1"/>
</dbReference>
<evidence type="ECO:0000259" key="1">
    <source>
        <dbReference type="Pfam" id="PF08545"/>
    </source>
</evidence>
<dbReference type="AlphaFoldDB" id="A0A382XSA1"/>
<dbReference type="GO" id="GO:0006633">
    <property type="term" value="P:fatty acid biosynthetic process"/>
    <property type="evidence" value="ECO:0007669"/>
    <property type="project" value="InterPro"/>
</dbReference>
<dbReference type="PANTHER" id="PTHR34069:SF2">
    <property type="entry name" value="BETA-KETOACYL-[ACYL-CARRIER-PROTEIN] SYNTHASE III"/>
    <property type="match status" value="1"/>
</dbReference>
<dbReference type="InterPro" id="IPR016039">
    <property type="entry name" value="Thiolase-like"/>
</dbReference>
<accession>A0A382XSA1</accession>
<reference evidence="2" key="1">
    <citation type="submission" date="2018-05" db="EMBL/GenBank/DDBJ databases">
        <authorList>
            <person name="Lanie J.A."/>
            <person name="Ng W.-L."/>
            <person name="Kazmierczak K.M."/>
            <person name="Andrzejewski T.M."/>
            <person name="Davidsen T.M."/>
            <person name="Wayne K.J."/>
            <person name="Tettelin H."/>
            <person name="Glass J.I."/>
            <person name="Rusch D."/>
            <person name="Podicherti R."/>
            <person name="Tsui H.-C.T."/>
            <person name="Winkler M.E."/>
        </authorList>
    </citation>
    <scope>NUCLEOTIDE SEQUENCE</scope>
</reference>
<evidence type="ECO:0000313" key="2">
    <source>
        <dbReference type="EMBL" id="SVD73926.1"/>
    </source>
</evidence>
<dbReference type="Gene3D" id="3.40.47.10">
    <property type="match status" value="1"/>
</dbReference>
<dbReference type="CDD" id="cd00830">
    <property type="entry name" value="KAS_III"/>
    <property type="match status" value="1"/>
</dbReference>
<dbReference type="EMBL" id="UINC01170070">
    <property type="protein sequence ID" value="SVD73926.1"/>
    <property type="molecule type" value="Genomic_DNA"/>
</dbReference>
<name>A0A382XSA1_9ZZZZ</name>
<dbReference type="PANTHER" id="PTHR34069">
    <property type="entry name" value="3-OXOACYL-[ACYL-CARRIER-PROTEIN] SYNTHASE 3"/>
    <property type="match status" value="1"/>
</dbReference>
<dbReference type="InterPro" id="IPR013751">
    <property type="entry name" value="ACP_syn_III_N"/>
</dbReference>
<sequence>MQSSNGSVIIRGMGSHLPEKILTNEDLSSIVDTSDEWIRTRTGIQQRHICADDENTSDLATAAANKALENAGLCPADIDLLIVATITPDMPFPSTACLVQSKLGLGQIAAFDVEAACSGFLYVLDMASAMLQSGRYRNAIVIGAEKLSSIIDWEDRTTCVLFGDGAGAAILSHIKESGTGIL</sequence>
<feature type="domain" description="Beta-ketoacyl-[acyl-carrier-protein] synthase III N-terminal" evidence="1">
    <location>
        <begin position="111"/>
        <end position="181"/>
    </location>
</feature>
<proteinExistence type="predicted"/>
<dbReference type="GO" id="GO:0044550">
    <property type="term" value="P:secondary metabolite biosynthetic process"/>
    <property type="evidence" value="ECO:0007669"/>
    <property type="project" value="TreeGrafter"/>
</dbReference>
<organism evidence="2">
    <name type="scientific">marine metagenome</name>
    <dbReference type="NCBI Taxonomy" id="408172"/>
    <lineage>
        <taxon>unclassified sequences</taxon>
        <taxon>metagenomes</taxon>
        <taxon>ecological metagenomes</taxon>
    </lineage>
</organism>
<feature type="non-terminal residue" evidence="2">
    <location>
        <position position="182"/>
    </location>
</feature>
<protein>
    <recommendedName>
        <fullName evidence="1">Beta-ketoacyl-[acyl-carrier-protein] synthase III N-terminal domain-containing protein</fullName>
    </recommendedName>
</protein>
<dbReference type="SUPFAM" id="SSF53901">
    <property type="entry name" value="Thiolase-like"/>
    <property type="match status" value="1"/>
</dbReference>
<dbReference type="Pfam" id="PF08545">
    <property type="entry name" value="ACP_syn_III"/>
    <property type="match status" value="1"/>
</dbReference>